<dbReference type="AlphaFoldDB" id="A0A239CU19"/>
<sequence>MLYKCKGIIFDDAVLKKESGDVNDYTSVCIPCVRKHKISWSKLDGIGSEYCGVKGCTNRANYYLDFEDGELEVI</sequence>
<dbReference type="EMBL" id="FZOJ01000006">
    <property type="protein sequence ID" value="SNS23352.1"/>
    <property type="molecule type" value="Genomic_DNA"/>
</dbReference>
<name>A0A239CU19_9FIRM</name>
<keyword evidence="2" id="KW-1185">Reference proteome</keyword>
<dbReference type="RefSeq" id="WP_089282384.1">
    <property type="nucleotide sequence ID" value="NZ_FZOJ01000006.1"/>
</dbReference>
<proteinExistence type="predicted"/>
<accession>A0A239CU19</accession>
<evidence type="ECO:0000313" key="1">
    <source>
        <dbReference type="EMBL" id="SNS23352.1"/>
    </source>
</evidence>
<evidence type="ECO:0000313" key="2">
    <source>
        <dbReference type="Proteomes" id="UP000198304"/>
    </source>
</evidence>
<protein>
    <submittedName>
        <fullName evidence="1">Uncharacterized protein</fullName>
    </submittedName>
</protein>
<organism evidence="1 2">
    <name type="scientific">Anaerovirgula multivorans</name>
    <dbReference type="NCBI Taxonomy" id="312168"/>
    <lineage>
        <taxon>Bacteria</taxon>
        <taxon>Bacillati</taxon>
        <taxon>Bacillota</taxon>
        <taxon>Clostridia</taxon>
        <taxon>Peptostreptococcales</taxon>
        <taxon>Natronincolaceae</taxon>
        <taxon>Anaerovirgula</taxon>
    </lineage>
</organism>
<dbReference type="Proteomes" id="UP000198304">
    <property type="component" value="Unassembled WGS sequence"/>
</dbReference>
<reference evidence="1 2" key="1">
    <citation type="submission" date="2017-06" db="EMBL/GenBank/DDBJ databases">
        <authorList>
            <person name="Kim H.J."/>
            <person name="Triplett B.A."/>
        </authorList>
    </citation>
    <scope>NUCLEOTIDE SEQUENCE [LARGE SCALE GENOMIC DNA]</scope>
    <source>
        <strain evidence="1 2">SCA</strain>
    </source>
</reference>
<gene>
    <name evidence="1" type="ORF">SAMN05446037_1006141</name>
</gene>